<dbReference type="SUPFAM" id="SSF49384">
    <property type="entry name" value="Carbohydrate-binding domain"/>
    <property type="match status" value="1"/>
</dbReference>
<keyword evidence="2" id="KW-0326">Glycosidase</keyword>
<dbReference type="GO" id="GO:0008810">
    <property type="term" value="F:cellulase activity"/>
    <property type="evidence" value="ECO:0007669"/>
    <property type="project" value="InterPro"/>
</dbReference>
<dbReference type="InterPro" id="IPR002594">
    <property type="entry name" value="GH12"/>
</dbReference>
<feature type="compositionally biased region" description="Low complexity" evidence="3">
    <location>
        <begin position="267"/>
        <end position="277"/>
    </location>
</feature>
<dbReference type="PANTHER" id="PTHR34002">
    <property type="entry name" value="BLR1656 PROTEIN"/>
    <property type="match status" value="1"/>
</dbReference>
<evidence type="ECO:0000259" key="5">
    <source>
        <dbReference type="PROSITE" id="PS51173"/>
    </source>
</evidence>
<dbReference type="GO" id="GO:0030247">
    <property type="term" value="F:polysaccharide binding"/>
    <property type="evidence" value="ECO:0007669"/>
    <property type="project" value="UniProtKB-UniRule"/>
</dbReference>
<evidence type="ECO:0000256" key="1">
    <source>
        <dbReference type="ARBA" id="ARBA00005519"/>
    </source>
</evidence>
<sequence>MGALPPERHTPEVGERMRKTLWSVAVVGLIAAGAAAAIANAPAAHADTVICDKYGSTTVGGRYVVMNNNWGNDAQQCINATANGFEITQINANKPTNGAPASYPAIYVGCHYTNCSPGTNLPRQISAIGSIPTSITYRYVSGATYNASFDIWMDPQPKTDGVNRTEIMIWFNRQGSIQPIGSATSTATIGGRSWQVWTGNNGGNDVVSYVAPSAIGSWSFDVLPFVNDTIARGYAQRSWYLTSLQAGFEPWIGGQGLAVTSFSTQVNTGTNSPTPGTSSPPPGGTGGCAASYRSISTWNGGYQGEVTVRNSGTANISGWNTVWTGGGTVNNLWNGRQTATSPVTVRNESYNGALAPGATTSYGFVANGTPPSAVSCTVA</sequence>
<feature type="domain" description="CBM2" evidence="5">
    <location>
        <begin position="281"/>
        <end position="379"/>
    </location>
</feature>
<dbReference type="InterPro" id="IPR008965">
    <property type="entry name" value="CBM2/CBM3_carb-bd_dom_sf"/>
</dbReference>
<keyword evidence="4" id="KW-1133">Transmembrane helix</keyword>
<feature type="region of interest" description="Disordered" evidence="3">
    <location>
        <begin position="265"/>
        <end position="288"/>
    </location>
</feature>
<dbReference type="PROSITE" id="PS51173">
    <property type="entry name" value="CBM2"/>
    <property type="match status" value="1"/>
</dbReference>
<dbReference type="InterPro" id="IPR013319">
    <property type="entry name" value="GH11/12"/>
</dbReference>
<dbReference type="Gene3D" id="2.60.40.290">
    <property type="match status" value="1"/>
</dbReference>
<dbReference type="InterPro" id="IPR013320">
    <property type="entry name" value="ConA-like_dom_sf"/>
</dbReference>
<organism evidence="6 7">
    <name type="scientific">Virgisporangium aliadipatigenens</name>
    <dbReference type="NCBI Taxonomy" id="741659"/>
    <lineage>
        <taxon>Bacteria</taxon>
        <taxon>Bacillati</taxon>
        <taxon>Actinomycetota</taxon>
        <taxon>Actinomycetes</taxon>
        <taxon>Micromonosporales</taxon>
        <taxon>Micromonosporaceae</taxon>
        <taxon>Virgisporangium</taxon>
    </lineage>
</organism>
<dbReference type="Gene3D" id="2.60.120.180">
    <property type="match status" value="1"/>
</dbReference>
<keyword evidence="4" id="KW-0812">Transmembrane</keyword>
<reference evidence="6" key="1">
    <citation type="submission" date="2021-01" db="EMBL/GenBank/DDBJ databases">
        <title>Whole genome shotgun sequence of Virgisporangium aliadipatigenens NBRC 105644.</title>
        <authorList>
            <person name="Komaki H."/>
            <person name="Tamura T."/>
        </authorList>
    </citation>
    <scope>NUCLEOTIDE SEQUENCE</scope>
    <source>
        <strain evidence="6">NBRC 105644</strain>
    </source>
</reference>
<dbReference type="InterPro" id="IPR012291">
    <property type="entry name" value="CBM2_carb-bd_dom_sf"/>
</dbReference>
<comment type="caution">
    <text evidence="6">The sequence shown here is derived from an EMBL/GenBank/DDBJ whole genome shotgun (WGS) entry which is preliminary data.</text>
</comment>
<dbReference type="Pfam" id="PF01670">
    <property type="entry name" value="Glyco_hydro_12"/>
    <property type="match status" value="1"/>
</dbReference>
<feature type="transmembrane region" description="Helical" evidence="4">
    <location>
        <begin position="21"/>
        <end position="41"/>
    </location>
</feature>
<evidence type="ECO:0000256" key="2">
    <source>
        <dbReference type="RuleBase" id="RU361163"/>
    </source>
</evidence>
<protein>
    <submittedName>
        <fullName evidence="6">Glycosyl hydrolase family 5</fullName>
    </submittedName>
</protein>
<proteinExistence type="inferred from homology"/>
<name>A0A8J3YHG4_9ACTN</name>
<dbReference type="SUPFAM" id="SSF49899">
    <property type="entry name" value="Concanavalin A-like lectins/glucanases"/>
    <property type="match status" value="1"/>
</dbReference>
<dbReference type="Proteomes" id="UP000619260">
    <property type="component" value="Unassembled WGS sequence"/>
</dbReference>
<evidence type="ECO:0000313" key="7">
    <source>
        <dbReference type="Proteomes" id="UP000619260"/>
    </source>
</evidence>
<keyword evidence="7" id="KW-1185">Reference proteome</keyword>
<dbReference type="PANTHER" id="PTHR34002:SF9">
    <property type="entry name" value="XYLOGLUCAN-SPECIFIC ENDO-BETA-1,4-GLUCANASE A"/>
    <property type="match status" value="1"/>
</dbReference>
<dbReference type="EMBL" id="BOPF01000007">
    <property type="protein sequence ID" value="GIJ45359.1"/>
    <property type="molecule type" value="Genomic_DNA"/>
</dbReference>
<keyword evidence="2" id="KW-0119">Carbohydrate metabolism</keyword>
<dbReference type="SMART" id="SM00637">
    <property type="entry name" value="CBD_II"/>
    <property type="match status" value="1"/>
</dbReference>
<dbReference type="AlphaFoldDB" id="A0A8J3YHG4"/>
<accession>A0A8J3YHG4</accession>
<evidence type="ECO:0000256" key="3">
    <source>
        <dbReference type="SAM" id="MobiDB-lite"/>
    </source>
</evidence>
<comment type="similarity">
    <text evidence="1 2">Belongs to the glycosyl hydrolase 12 (cellulase H) family.</text>
</comment>
<keyword evidence="4" id="KW-0472">Membrane</keyword>
<gene>
    <name evidence="6" type="ORF">Val02_22450</name>
</gene>
<evidence type="ECO:0000313" key="6">
    <source>
        <dbReference type="EMBL" id="GIJ45359.1"/>
    </source>
</evidence>
<dbReference type="Pfam" id="PF00553">
    <property type="entry name" value="CBM_2"/>
    <property type="match status" value="1"/>
</dbReference>
<keyword evidence="2" id="KW-0624">Polysaccharide degradation</keyword>
<dbReference type="GO" id="GO:0000272">
    <property type="term" value="P:polysaccharide catabolic process"/>
    <property type="evidence" value="ECO:0007669"/>
    <property type="project" value="UniProtKB-KW"/>
</dbReference>
<keyword evidence="2 6" id="KW-0378">Hydrolase</keyword>
<dbReference type="InterPro" id="IPR001919">
    <property type="entry name" value="CBD2"/>
</dbReference>
<evidence type="ECO:0000256" key="4">
    <source>
        <dbReference type="SAM" id="Phobius"/>
    </source>
</evidence>